<comment type="caution">
    <text evidence="1">The sequence shown here is derived from an EMBL/GenBank/DDBJ whole genome shotgun (WGS) entry which is preliminary data.</text>
</comment>
<evidence type="ECO:0000313" key="1">
    <source>
        <dbReference type="EMBL" id="KAK4372996.1"/>
    </source>
</evidence>
<dbReference type="EMBL" id="JAVYJV010000004">
    <property type="protein sequence ID" value="KAK4372996.1"/>
    <property type="molecule type" value="Genomic_DNA"/>
</dbReference>
<name>A0AAE1SQR5_9SOLA</name>
<gene>
    <name evidence="1" type="ORF">RND71_008380</name>
</gene>
<protein>
    <recommendedName>
        <fullName evidence="3">Retrovirus-related pol polyprotein from transposon tnt 1-94</fullName>
    </recommendedName>
</protein>
<evidence type="ECO:0000313" key="2">
    <source>
        <dbReference type="Proteomes" id="UP001291623"/>
    </source>
</evidence>
<dbReference type="AlphaFoldDB" id="A0AAE1SQR5"/>
<dbReference type="CDD" id="cd09272">
    <property type="entry name" value="RNase_HI_RT_Ty1"/>
    <property type="match status" value="1"/>
</dbReference>
<sequence>MKAEYVALASATQEAVWLKKFLENLFDIAEDVELVLVFCDSETPISSTNDPKFHCKTKHIGAKYNYVRGIVRRKVVNVKYASTKDMLADPLTKPLSRDAFVRH</sequence>
<dbReference type="Proteomes" id="UP001291623">
    <property type="component" value="Unassembled WGS sequence"/>
</dbReference>
<accession>A0AAE1SQR5</accession>
<reference evidence="1" key="1">
    <citation type="submission" date="2023-12" db="EMBL/GenBank/DDBJ databases">
        <title>Genome assembly of Anisodus tanguticus.</title>
        <authorList>
            <person name="Wang Y.-J."/>
        </authorList>
    </citation>
    <scope>NUCLEOTIDE SEQUENCE</scope>
    <source>
        <strain evidence="1">KB-2021</strain>
        <tissue evidence="1">Leaf</tissue>
    </source>
</reference>
<organism evidence="1 2">
    <name type="scientific">Anisodus tanguticus</name>
    <dbReference type="NCBI Taxonomy" id="243964"/>
    <lineage>
        <taxon>Eukaryota</taxon>
        <taxon>Viridiplantae</taxon>
        <taxon>Streptophyta</taxon>
        <taxon>Embryophyta</taxon>
        <taxon>Tracheophyta</taxon>
        <taxon>Spermatophyta</taxon>
        <taxon>Magnoliopsida</taxon>
        <taxon>eudicotyledons</taxon>
        <taxon>Gunneridae</taxon>
        <taxon>Pentapetalae</taxon>
        <taxon>asterids</taxon>
        <taxon>lamiids</taxon>
        <taxon>Solanales</taxon>
        <taxon>Solanaceae</taxon>
        <taxon>Solanoideae</taxon>
        <taxon>Hyoscyameae</taxon>
        <taxon>Anisodus</taxon>
    </lineage>
</organism>
<evidence type="ECO:0008006" key="3">
    <source>
        <dbReference type="Google" id="ProtNLM"/>
    </source>
</evidence>
<proteinExistence type="predicted"/>
<keyword evidence="2" id="KW-1185">Reference proteome</keyword>